<keyword evidence="2 4" id="KW-0863">Zinc-finger</keyword>
<feature type="non-terminal residue" evidence="6">
    <location>
        <position position="93"/>
    </location>
</feature>
<dbReference type="GO" id="GO:0008270">
    <property type="term" value="F:zinc ion binding"/>
    <property type="evidence" value="ECO:0007669"/>
    <property type="project" value="UniProtKB-KW"/>
</dbReference>
<dbReference type="PANTHER" id="PTHR47162:SF10">
    <property type="entry name" value="METHYL-CPG-BINDING DOMAIN-CONTAINING PROTEIN 9 ISOFORM X1"/>
    <property type="match status" value="1"/>
</dbReference>
<dbReference type="InterPro" id="IPR019787">
    <property type="entry name" value="Znf_PHD-finger"/>
</dbReference>
<protein>
    <recommendedName>
        <fullName evidence="5">PHD-type domain-containing protein</fullName>
    </recommendedName>
</protein>
<evidence type="ECO:0000256" key="1">
    <source>
        <dbReference type="ARBA" id="ARBA00022723"/>
    </source>
</evidence>
<sequence length="93" mass="9705">MAADEHAPAEKDSKPAVEDSKPAVALECAAAAAAGDAPLFLAQEGAVEEGCVLCGVDEDPDQTLLCDGPCGREFHLYCLEPPLADLPEGDWYC</sequence>
<evidence type="ECO:0000313" key="6">
    <source>
        <dbReference type="EMBL" id="KAG5190488.1"/>
    </source>
</evidence>
<gene>
    <name evidence="6" type="ORF">JKP88DRAFT_175760</name>
</gene>
<name>A0A835ZK47_9STRA</name>
<dbReference type="EMBL" id="JAFCMP010000034">
    <property type="protein sequence ID" value="KAG5190488.1"/>
    <property type="molecule type" value="Genomic_DNA"/>
</dbReference>
<feature type="domain" description="PHD-type" evidence="5">
    <location>
        <begin position="48"/>
        <end position="93"/>
    </location>
</feature>
<dbReference type="InterPro" id="IPR011011">
    <property type="entry name" value="Znf_FYVE_PHD"/>
</dbReference>
<dbReference type="InterPro" id="IPR013083">
    <property type="entry name" value="Znf_RING/FYVE/PHD"/>
</dbReference>
<keyword evidence="3" id="KW-0862">Zinc</keyword>
<dbReference type="PROSITE" id="PS50016">
    <property type="entry name" value="ZF_PHD_2"/>
    <property type="match status" value="1"/>
</dbReference>
<dbReference type="Proteomes" id="UP000664859">
    <property type="component" value="Unassembled WGS sequence"/>
</dbReference>
<evidence type="ECO:0000256" key="4">
    <source>
        <dbReference type="PROSITE-ProRule" id="PRU00146"/>
    </source>
</evidence>
<reference evidence="6" key="1">
    <citation type="submission" date="2021-02" db="EMBL/GenBank/DDBJ databases">
        <title>First Annotated Genome of the Yellow-green Alga Tribonema minus.</title>
        <authorList>
            <person name="Mahan K.M."/>
        </authorList>
    </citation>
    <scope>NUCLEOTIDE SEQUENCE</scope>
    <source>
        <strain evidence="6">UTEX B ZZ1240</strain>
    </source>
</reference>
<keyword evidence="1" id="KW-0479">Metal-binding</keyword>
<accession>A0A835ZK47</accession>
<dbReference type="Pfam" id="PF00628">
    <property type="entry name" value="PHD"/>
    <property type="match status" value="1"/>
</dbReference>
<dbReference type="PANTHER" id="PTHR47162">
    <property type="entry name" value="OS02G0192300 PROTEIN"/>
    <property type="match status" value="1"/>
</dbReference>
<keyword evidence="7" id="KW-1185">Reference proteome</keyword>
<dbReference type="SUPFAM" id="SSF57903">
    <property type="entry name" value="FYVE/PHD zinc finger"/>
    <property type="match status" value="1"/>
</dbReference>
<proteinExistence type="predicted"/>
<dbReference type="Gene3D" id="3.30.40.10">
    <property type="entry name" value="Zinc/RING finger domain, C3HC4 (zinc finger)"/>
    <property type="match status" value="1"/>
</dbReference>
<evidence type="ECO:0000256" key="3">
    <source>
        <dbReference type="ARBA" id="ARBA00022833"/>
    </source>
</evidence>
<organism evidence="6 7">
    <name type="scientific">Tribonema minus</name>
    <dbReference type="NCBI Taxonomy" id="303371"/>
    <lineage>
        <taxon>Eukaryota</taxon>
        <taxon>Sar</taxon>
        <taxon>Stramenopiles</taxon>
        <taxon>Ochrophyta</taxon>
        <taxon>PX clade</taxon>
        <taxon>Xanthophyceae</taxon>
        <taxon>Tribonematales</taxon>
        <taxon>Tribonemataceae</taxon>
        <taxon>Tribonema</taxon>
    </lineage>
</organism>
<dbReference type="AlphaFoldDB" id="A0A835ZK47"/>
<evidence type="ECO:0000256" key="2">
    <source>
        <dbReference type="ARBA" id="ARBA00022771"/>
    </source>
</evidence>
<evidence type="ECO:0000259" key="5">
    <source>
        <dbReference type="PROSITE" id="PS50016"/>
    </source>
</evidence>
<dbReference type="OrthoDB" id="432829at2759"/>
<comment type="caution">
    <text evidence="6">The sequence shown here is derived from an EMBL/GenBank/DDBJ whole genome shotgun (WGS) entry which is preliminary data.</text>
</comment>
<evidence type="ECO:0000313" key="7">
    <source>
        <dbReference type="Proteomes" id="UP000664859"/>
    </source>
</evidence>